<dbReference type="InterPro" id="IPR009057">
    <property type="entry name" value="Homeodomain-like_sf"/>
</dbReference>
<dbReference type="PANTHER" id="PTHR24324:SF5">
    <property type="entry name" value="HEMATOPOIETICALLY-EXPRESSED HOMEOBOX PROTEIN HHEX"/>
    <property type="match status" value="1"/>
</dbReference>
<dbReference type="PRINTS" id="PR00024">
    <property type="entry name" value="HOMEOBOX"/>
</dbReference>
<dbReference type="GO" id="GO:0030154">
    <property type="term" value="P:cell differentiation"/>
    <property type="evidence" value="ECO:0007669"/>
    <property type="project" value="TreeGrafter"/>
</dbReference>
<dbReference type="GO" id="GO:0005634">
    <property type="term" value="C:nucleus"/>
    <property type="evidence" value="ECO:0007669"/>
    <property type="project" value="UniProtKB-SubCell"/>
</dbReference>
<evidence type="ECO:0000313" key="9">
    <source>
        <dbReference type="EMBL" id="CEK73225.1"/>
    </source>
</evidence>
<feature type="region of interest" description="Disordered" evidence="7">
    <location>
        <begin position="258"/>
        <end position="328"/>
    </location>
</feature>
<dbReference type="InterPro" id="IPR051000">
    <property type="entry name" value="Homeobox_DNA-bind_prot"/>
</dbReference>
<dbReference type="InterPro" id="IPR020479">
    <property type="entry name" value="HD_metazoa"/>
</dbReference>
<dbReference type="CDD" id="cd00086">
    <property type="entry name" value="homeodomain"/>
    <property type="match status" value="1"/>
</dbReference>
<keyword evidence="4 5" id="KW-0539">Nucleus</keyword>
<dbReference type="Pfam" id="PF00046">
    <property type="entry name" value="Homeodomain"/>
    <property type="match status" value="1"/>
</dbReference>
<dbReference type="Gene3D" id="1.10.10.60">
    <property type="entry name" value="Homeodomain-like"/>
    <property type="match status" value="1"/>
</dbReference>
<evidence type="ECO:0000256" key="7">
    <source>
        <dbReference type="SAM" id="MobiDB-lite"/>
    </source>
</evidence>
<dbReference type="AlphaFoldDB" id="A0A0B6ZZR6"/>
<dbReference type="PROSITE" id="PS50071">
    <property type="entry name" value="HOMEOBOX_2"/>
    <property type="match status" value="1"/>
</dbReference>
<feature type="compositionally biased region" description="Basic and acidic residues" evidence="7">
    <location>
        <begin position="319"/>
        <end position="328"/>
    </location>
</feature>
<reference evidence="9" key="1">
    <citation type="submission" date="2014-12" db="EMBL/GenBank/DDBJ databases">
        <title>Insight into the proteome of Arion vulgaris.</title>
        <authorList>
            <person name="Aradska J."/>
            <person name="Bulat T."/>
            <person name="Smidak R."/>
            <person name="Sarate P."/>
            <person name="Gangsoo J."/>
            <person name="Sialana F."/>
            <person name="Bilban M."/>
            <person name="Lubec G."/>
        </authorList>
    </citation>
    <scope>NUCLEOTIDE SEQUENCE</scope>
    <source>
        <tissue evidence="9">Skin</tissue>
    </source>
</reference>
<evidence type="ECO:0000259" key="8">
    <source>
        <dbReference type="PROSITE" id="PS50071"/>
    </source>
</evidence>
<accession>A0A0B6ZZR6</accession>
<proteinExistence type="predicted"/>
<evidence type="ECO:0000256" key="6">
    <source>
        <dbReference type="RuleBase" id="RU000682"/>
    </source>
</evidence>
<dbReference type="InterPro" id="IPR001356">
    <property type="entry name" value="HD"/>
</dbReference>
<gene>
    <name evidence="9" type="primary">ORF85824</name>
</gene>
<dbReference type="PANTHER" id="PTHR24324">
    <property type="entry name" value="HOMEOBOX PROTEIN HHEX"/>
    <property type="match status" value="1"/>
</dbReference>
<dbReference type="GO" id="GO:0000981">
    <property type="term" value="F:DNA-binding transcription factor activity, RNA polymerase II-specific"/>
    <property type="evidence" value="ECO:0007669"/>
    <property type="project" value="InterPro"/>
</dbReference>
<comment type="subcellular location">
    <subcellularLocation>
        <location evidence="1 5 6">Nucleus</location>
    </subcellularLocation>
</comment>
<sequence>MIHHLPHPVLTNVYSSLPLVSSSVIHSRAREHTRHSSFLIDDILGKSRPTFPTSYLSASPSPPPPSSIMVSSTRNMCTSSSLISSASNNVHHQTQHISHSNPISHSVTGARAALTVLSTGHLTGEYLYKPVNIFEASLEQQNCLNPHLNYHNAYVDQMYSAPFQRREMSYLDRNYALAKVGPKPWHMWSPFLQRPLHKRKGGQVRFSNDQTMELEKNFVAHKYLSPPERKKLAKSLQLTERQVKTWFQNRRAKWRRLKQESPGECTFQSESSDKSMSPDHFNTIRDNHNGNFSDETCEDDEEFEDNDDINLSDDEIDVVDEKVSHLSR</sequence>
<dbReference type="InterPro" id="IPR017970">
    <property type="entry name" value="Homeobox_CS"/>
</dbReference>
<protein>
    <recommendedName>
        <fullName evidence="8">Homeobox domain-containing protein</fullName>
    </recommendedName>
</protein>
<dbReference type="FunFam" id="1.10.10.60:FF:000721">
    <property type="entry name" value="Hematopoietically-expressed homeobox protein HHEX"/>
    <property type="match status" value="1"/>
</dbReference>
<feature type="compositionally biased region" description="Acidic residues" evidence="7">
    <location>
        <begin position="295"/>
        <end position="318"/>
    </location>
</feature>
<keyword evidence="2 5" id="KW-0238">DNA-binding</keyword>
<dbReference type="GO" id="GO:0000978">
    <property type="term" value="F:RNA polymerase II cis-regulatory region sequence-specific DNA binding"/>
    <property type="evidence" value="ECO:0007669"/>
    <property type="project" value="TreeGrafter"/>
</dbReference>
<feature type="domain" description="Homeobox" evidence="8">
    <location>
        <begin position="197"/>
        <end position="257"/>
    </location>
</feature>
<feature type="compositionally biased region" description="Basic and acidic residues" evidence="7">
    <location>
        <begin position="271"/>
        <end position="288"/>
    </location>
</feature>
<dbReference type="EMBL" id="HACG01026360">
    <property type="protein sequence ID" value="CEK73225.1"/>
    <property type="molecule type" value="Transcribed_RNA"/>
</dbReference>
<dbReference type="SUPFAM" id="SSF46689">
    <property type="entry name" value="Homeodomain-like"/>
    <property type="match status" value="1"/>
</dbReference>
<evidence type="ECO:0000256" key="2">
    <source>
        <dbReference type="ARBA" id="ARBA00023125"/>
    </source>
</evidence>
<feature type="DNA-binding region" description="Homeobox" evidence="5">
    <location>
        <begin position="199"/>
        <end position="258"/>
    </location>
</feature>
<name>A0A0B6ZZR6_9EUPU</name>
<organism evidence="9">
    <name type="scientific">Arion vulgaris</name>
    <dbReference type="NCBI Taxonomy" id="1028688"/>
    <lineage>
        <taxon>Eukaryota</taxon>
        <taxon>Metazoa</taxon>
        <taxon>Spiralia</taxon>
        <taxon>Lophotrochozoa</taxon>
        <taxon>Mollusca</taxon>
        <taxon>Gastropoda</taxon>
        <taxon>Heterobranchia</taxon>
        <taxon>Euthyneura</taxon>
        <taxon>Panpulmonata</taxon>
        <taxon>Eupulmonata</taxon>
        <taxon>Stylommatophora</taxon>
        <taxon>Helicina</taxon>
        <taxon>Arionoidea</taxon>
        <taxon>Arionidae</taxon>
        <taxon>Arion</taxon>
    </lineage>
</organism>
<evidence type="ECO:0000256" key="4">
    <source>
        <dbReference type="ARBA" id="ARBA00023242"/>
    </source>
</evidence>
<dbReference type="PROSITE" id="PS00027">
    <property type="entry name" value="HOMEOBOX_1"/>
    <property type="match status" value="1"/>
</dbReference>
<evidence type="ECO:0000256" key="1">
    <source>
        <dbReference type="ARBA" id="ARBA00004123"/>
    </source>
</evidence>
<dbReference type="SMART" id="SM00389">
    <property type="entry name" value="HOX"/>
    <property type="match status" value="1"/>
</dbReference>
<evidence type="ECO:0000256" key="5">
    <source>
        <dbReference type="PROSITE-ProRule" id="PRU00108"/>
    </source>
</evidence>
<keyword evidence="3 5" id="KW-0371">Homeobox</keyword>
<evidence type="ECO:0000256" key="3">
    <source>
        <dbReference type="ARBA" id="ARBA00023155"/>
    </source>
</evidence>